<dbReference type="InterPro" id="IPR006153">
    <property type="entry name" value="Cation/H_exchanger_TM"/>
</dbReference>
<dbReference type="Pfam" id="PF00999">
    <property type="entry name" value="Na_H_Exchanger"/>
    <property type="match status" value="1"/>
</dbReference>
<feature type="transmembrane region" description="Helical" evidence="5">
    <location>
        <begin position="146"/>
        <end position="168"/>
    </location>
</feature>
<evidence type="ECO:0000313" key="7">
    <source>
        <dbReference type="EMBL" id="RGR75243.1"/>
    </source>
</evidence>
<keyword evidence="4 5" id="KW-0472">Membrane</keyword>
<dbReference type="PANTHER" id="PTHR43021:SF2">
    <property type="entry name" value="CATION_H+ EXCHANGER DOMAIN-CONTAINING PROTEIN"/>
    <property type="match status" value="1"/>
</dbReference>
<evidence type="ECO:0000256" key="4">
    <source>
        <dbReference type="ARBA" id="ARBA00023136"/>
    </source>
</evidence>
<evidence type="ECO:0000256" key="3">
    <source>
        <dbReference type="ARBA" id="ARBA00022989"/>
    </source>
</evidence>
<evidence type="ECO:0000256" key="2">
    <source>
        <dbReference type="ARBA" id="ARBA00022692"/>
    </source>
</evidence>
<keyword evidence="3 5" id="KW-1133">Transmembrane helix</keyword>
<comment type="caution">
    <text evidence="7">The sequence shown here is derived from an EMBL/GenBank/DDBJ whole genome shotgun (WGS) entry which is preliminary data.</text>
</comment>
<dbReference type="GeneID" id="83014870"/>
<keyword evidence="8" id="KW-1185">Reference proteome</keyword>
<gene>
    <name evidence="7" type="ORF">DWY25_05550</name>
</gene>
<evidence type="ECO:0000259" key="6">
    <source>
        <dbReference type="Pfam" id="PF00999"/>
    </source>
</evidence>
<organism evidence="7 8">
    <name type="scientific">Holdemania filiformis</name>
    <dbReference type="NCBI Taxonomy" id="61171"/>
    <lineage>
        <taxon>Bacteria</taxon>
        <taxon>Bacillati</taxon>
        <taxon>Bacillota</taxon>
        <taxon>Erysipelotrichia</taxon>
        <taxon>Erysipelotrichales</taxon>
        <taxon>Erysipelotrichaceae</taxon>
        <taxon>Holdemania</taxon>
    </lineage>
</organism>
<evidence type="ECO:0000256" key="1">
    <source>
        <dbReference type="ARBA" id="ARBA00004141"/>
    </source>
</evidence>
<dbReference type="RefSeq" id="WP_117894409.1">
    <property type="nucleotide sequence ID" value="NZ_CABJCV010000005.1"/>
</dbReference>
<feature type="domain" description="Cation/H+ exchanger transmembrane" evidence="6">
    <location>
        <begin position="9"/>
        <end position="372"/>
    </location>
</feature>
<sequence length="388" mass="40923">MQQLMSLAILLLTGLVFGRLMKLVKMPNVTGYLIGGLIVGPSVLNLVHADALSQLGFISSVALGFIAFSIGSEFKASYFKRVGMTPIVIAILEAMVAVVLVIASLIAFGFDPAFSFVLGAIAAATAPAATIMVIRQYRAKGPVTETLLSVVALDDAVALIGFGIAVAIAQMIENPGSGNLMMQLMDPVIEILGSLGSGAVLGFVLLIPLKFFHDEDNRQALIYAFIFIALFVSSTFGFSDLLTCMAMGAVFANISNESDKVMAIADRLTPPIFMAFFVLSGADLKLSILPSIGLVGIIYVVMRVVGKFLGAWAGAKIMHASEPVQKYLGWALLPQAGVAIGLTVVAQTVVPQYAETVRAVVLCGTLIYELIGPSVSKWALTQAGEIVE</sequence>
<feature type="transmembrane region" description="Helical" evidence="5">
    <location>
        <begin position="188"/>
        <end position="209"/>
    </location>
</feature>
<dbReference type="PANTHER" id="PTHR43021">
    <property type="entry name" value="NA(+)/H(+) ANTIPORTER-RELATED"/>
    <property type="match status" value="1"/>
</dbReference>
<feature type="transmembrane region" description="Helical" evidence="5">
    <location>
        <begin position="221"/>
        <end position="252"/>
    </location>
</feature>
<accession>A0A412G3W5</accession>
<dbReference type="EMBL" id="QRUP01000005">
    <property type="protein sequence ID" value="RGR75243.1"/>
    <property type="molecule type" value="Genomic_DNA"/>
</dbReference>
<dbReference type="AlphaFoldDB" id="A0A412G3W5"/>
<dbReference type="Proteomes" id="UP000284178">
    <property type="component" value="Unassembled WGS sequence"/>
</dbReference>
<dbReference type="GO" id="GO:0016020">
    <property type="term" value="C:membrane"/>
    <property type="evidence" value="ECO:0007669"/>
    <property type="project" value="UniProtKB-SubCell"/>
</dbReference>
<reference evidence="7 8" key="1">
    <citation type="submission" date="2018-08" db="EMBL/GenBank/DDBJ databases">
        <title>A genome reference for cultivated species of the human gut microbiota.</title>
        <authorList>
            <person name="Zou Y."/>
            <person name="Xue W."/>
            <person name="Luo G."/>
        </authorList>
    </citation>
    <scope>NUCLEOTIDE SEQUENCE [LARGE SCALE GENOMIC DNA]</scope>
    <source>
        <strain evidence="7 8">AF24-29</strain>
    </source>
</reference>
<dbReference type="Gene3D" id="1.20.1530.20">
    <property type="match status" value="1"/>
</dbReference>
<dbReference type="InterPro" id="IPR038770">
    <property type="entry name" value="Na+/solute_symporter_sf"/>
</dbReference>
<evidence type="ECO:0000256" key="5">
    <source>
        <dbReference type="SAM" id="Phobius"/>
    </source>
</evidence>
<evidence type="ECO:0000313" key="8">
    <source>
        <dbReference type="Proteomes" id="UP000284178"/>
    </source>
</evidence>
<comment type="subcellular location">
    <subcellularLocation>
        <location evidence="1">Membrane</location>
        <topology evidence="1">Multi-pass membrane protein</topology>
    </subcellularLocation>
</comment>
<keyword evidence="2 5" id="KW-0812">Transmembrane</keyword>
<dbReference type="GO" id="GO:0015297">
    <property type="term" value="F:antiporter activity"/>
    <property type="evidence" value="ECO:0007669"/>
    <property type="project" value="InterPro"/>
</dbReference>
<feature type="transmembrane region" description="Helical" evidence="5">
    <location>
        <begin position="51"/>
        <end position="70"/>
    </location>
</feature>
<feature type="transmembrane region" description="Helical" evidence="5">
    <location>
        <begin position="113"/>
        <end position="134"/>
    </location>
</feature>
<proteinExistence type="predicted"/>
<protein>
    <submittedName>
        <fullName evidence="7">Cation:proton antiporter</fullName>
    </submittedName>
</protein>
<name>A0A412G3W5_9FIRM</name>
<dbReference type="GO" id="GO:1902600">
    <property type="term" value="P:proton transmembrane transport"/>
    <property type="evidence" value="ECO:0007669"/>
    <property type="project" value="InterPro"/>
</dbReference>
<feature type="transmembrane region" description="Helical" evidence="5">
    <location>
        <begin position="82"/>
        <end position="107"/>
    </location>
</feature>
<feature type="transmembrane region" description="Helical" evidence="5">
    <location>
        <begin position="272"/>
        <end position="301"/>
    </location>
</feature>